<organism evidence="2 3">
    <name type="scientific">Glomus cerebriforme</name>
    <dbReference type="NCBI Taxonomy" id="658196"/>
    <lineage>
        <taxon>Eukaryota</taxon>
        <taxon>Fungi</taxon>
        <taxon>Fungi incertae sedis</taxon>
        <taxon>Mucoromycota</taxon>
        <taxon>Glomeromycotina</taxon>
        <taxon>Glomeromycetes</taxon>
        <taxon>Glomerales</taxon>
        <taxon>Glomeraceae</taxon>
        <taxon>Glomus</taxon>
    </lineage>
</organism>
<gene>
    <name evidence="2" type="ORF">C1645_821049</name>
</gene>
<dbReference type="EMBL" id="QKYT01000133">
    <property type="protein sequence ID" value="RIA92161.1"/>
    <property type="molecule type" value="Genomic_DNA"/>
</dbReference>
<protein>
    <submittedName>
        <fullName evidence="2">Uncharacterized protein</fullName>
    </submittedName>
</protein>
<keyword evidence="3" id="KW-1185">Reference proteome</keyword>
<accession>A0A397TAY6</accession>
<proteinExistence type="predicted"/>
<evidence type="ECO:0000313" key="3">
    <source>
        <dbReference type="Proteomes" id="UP000265703"/>
    </source>
</evidence>
<dbReference type="AlphaFoldDB" id="A0A397TAY6"/>
<evidence type="ECO:0000256" key="1">
    <source>
        <dbReference type="SAM" id="MobiDB-lite"/>
    </source>
</evidence>
<name>A0A397TAY6_9GLOM</name>
<dbReference type="OrthoDB" id="2422825at2759"/>
<sequence>MAFRRSHPRQKRTCEEYKVELEEKNYYLHSELQTEVDSNCQNKRQINQLKRDYSQYEDFRDGTWMTKRTETGRTDEAERTELERTN</sequence>
<comment type="caution">
    <text evidence="2">The sequence shown here is derived from an EMBL/GenBank/DDBJ whole genome shotgun (WGS) entry which is preliminary data.</text>
</comment>
<feature type="region of interest" description="Disordered" evidence="1">
    <location>
        <begin position="66"/>
        <end position="86"/>
    </location>
</feature>
<reference evidence="2 3" key="1">
    <citation type="submission" date="2018-06" db="EMBL/GenBank/DDBJ databases">
        <title>Comparative genomics reveals the genomic features of Rhizophagus irregularis, R. cerebriforme, R. diaphanum and Gigaspora rosea, and their symbiotic lifestyle signature.</title>
        <authorList>
            <person name="Morin E."/>
            <person name="San Clemente H."/>
            <person name="Chen E.C.H."/>
            <person name="De La Providencia I."/>
            <person name="Hainaut M."/>
            <person name="Kuo A."/>
            <person name="Kohler A."/>
            <person name="Murat C."/>
            <person name="Tang N."/>
            <person name="Roy S."/>
            <person name="Loubradou J."/>
            <person name="Henrissat B."/>
            <person name="Grigoriev I.V."/>
            <person name="Corradi N."/>
            <person name="Roux C."/>
            <person name="Martin F.M."/>
        </authorList>
    </citation>
    <scope>NUCLEOTIDE SEQUENCE [LARGE SCALE GENOMIC DNA]</scope>
    <source>
        <strain evidence="2 3">DAOM 227022</strain>
    </source>
</reference>
<evidence type="ECO:0000313" key="2">
    <source>
        <dbReference type="EMBL" id="RIA92161.1"/>
    </source>
</evidence>
<dbReference type="Proteomes" id="UP000265703">
    <property type="component" value="Unassembled WGS sequence"/>
</dbReference>